<evidence type="ECO:0000313" key="2">
    <source>
        <dbReference type="EMBL" id="EFG07288.1"/>
    </source>
</evidence>
<gene>
    <name evidence="2" type="ORF">SCLAV_2215</name>
</gene>
<proteinExistence type="predicted"/>
<organism evidence="2 3">
    <name type="scientific">Streptomyces clavuligerus</name>
    <dbReference type="NCBI Taxonomy" id="1901"/>
    <lineage>
        <taxon>Bacteria</taxon>
        <taxon>Bacillati</taxon>
        <taxon>Actinomycetota</taxon>
        <taxon>Actinomycetes</taxon>
        <taxon>Kitasatosporales</taxon>
        <taxon>Streptomycetaceae</taxon>
        <taxon>Streptomyces</taxon>
    </lineage>
</organism>
<dbReference type="Proteomes" id="UP000002357">
    <property type="component" value="Chromosome"/>
</dbReference>
<protein>
    <submittedName>
        <fullName evidence="2">Uncharacterized protein</fullName>
    </submittedName>
</protein>
<name>B5GZN6_STRCL</name>
<reference evidence="2 3" key="1">
    <citation type="journal article" date="2010" name="Genome Biol. Evol.">
        <title>The sequence of a 1.8-mb bacterial linear plasmid reveals a rich evolutionary reservoir of secondary metabolic pathways.</title>
        <authorList>
            <person name="Medema M.H."/>
            <person name="Trefzer A."/>
            <person name="Kovalchuk A."/>
            <person name="van den Berg M."/>
            <person name="Mueller U."/>
            <person name="Heijne W."/>
            <person name="Wu L."/>
            <person name="Alam M.T."/>
            <person name="Ronning C.M."/>
            <person name="Nierman W.C."/>
            <person name="Bovenberg R.A.L."/>
            <person name="Breitling R."/>
            <person name="Takano E."/>
        </authorList>
    </citation>
    <scope>NUCLEOTIDE SEQUENCE [LARGE SCALE GENOMIC DNA]</scope>
    <source>
        <strain evidence="3">ATCC 27064 / DSM 738 / JCM 4710 / NBRC 13307 / NCIMB 12785 / NRRL 3585 / VKM Ac-602</strain>
    </source>
</reference>
<keyword evidence="3" id="KW-1185">Reference proteome</keyword>
<accession>B5GZN6</accession>
<dbReference type="AlphaFoldDB" id="B5GZN6"/>
<evidence type="ECO:0000256" key="1">
    <source>
        <dbReference type="SAM" id="MobiDB-lite"/>
    </source>
</evidence>
<feature type="region of interest" description="Disordered" evidence="1">
    <location>
        <begin position="1"/>
        <end position="34"/>
    </location>
</feature>
<dbReference type="EMBL" id="CM000913">
    <property type="protein sequence ID" value="EFG07288.1"/>
    <property type="molecule type" value="Genomic_DNA"/>
</dbReference>
<sequence>MTDRPGPVRFPPCAPDRGSVMSGPLARPGARRRSSRESLLGSSYAAVCPALLYFFTFFVPAGGHPPGWTPPAG</sequence>
<evidence type="ECO:0000313" key="3">
    <source>
        <dbReference type="Proteomes" id="UP000002357"/>
    </source>
</evidence>